<protein>
    <submittedName>
        <fullName evidence="1">Uncharacterized protein</fullName>
    </submittedName>
</protein>
<comment type="caution">
    <text evidence="1">The sequence shown here is derived from an EMBL/GenBank/DDBJ whole genome shotgun (WGS) entry which is preliminary data.</text>
</comment>
<reference evidence="1" key="1">
    <citation type="journal article" date="2015" name="Nature">
        <title>Complex archaea that bridge the gap between prokaryotes and eukaryotes.</title>
        <authorList>
            <person name="Spang A."/>
            <person name="Saw J.H."/>
            <person name="Jorgensen S.L."/>
            <person name="Zaremba-Niedzwiedzka K."/>
            <person name="Martijn J."/>
            <person name="Lind A.E."/>
            <person name="van Eijk R."/>
            <person name="Schleper C."/>
            <person name="Guy L."/>
            <person name="Ettema T.J."/>
        </authorList>
    </citation>
    <scope>NUCLEOTIDE SEQUENCE</scope>
</reference>
<name>A0A0F8Z7L7_9ZZZZ</name>
<accession>A0A0F8Z7L7</accession>
<gene>
    <name evidence="1" type="ORF">LCGC14_2807880</name>
</gene>
<organism evidence="1">
    <name type="scientific">marine sediment metagenome</name>
    <dbReference type="NCBI Taxonomy" id="412755"/>
    <lineage>
        <taxon>unclassified sequences</taxon>
        <taxon>metagenomes</taxon>
        <taxon>ecological metagenomes</taxon>
    </lineage>
</organism>
<sequence length="73" mass="8096">MDKTLGRVIKKASVRMVEGRRCIGEPTRQEQTPCEQTARILEQTETRTLIEVTCSCGEKIRVECDAAADADVA</sequence>
<dbReference type="EMBL" id="LAZR01052875">
    <property type="protein sequence ID" value="KKK81990.1"/>
    <property type="molecule type" value="Genomic_DNA"/>
</dbReference>
<proteinExistence type="predicted"/>
<evidence type="ECO:0000313" key="1">
    <source>
        <dbReference type="EMBL" id="KKK81990.1"/>
    </source>
</evidence>
<dbReference type="AlphaFoldDB" id="A0A0F8Z7L7"/>